<keyword evidence="7" id="KW-1185">Reference proteome</keyword>
<dbReference type="InterPro" id="IPR028082">
    <property type="entry name" value="Peripla_BP_I"/>
</dbReference>
<evidence type="ECO:0000256" key="2">
    <source>
        <dbReference type="ARBA" id="ARBA00007639"/>
    </source>
</evidence>
<dbReference type="Pfam" id="PF13407">
    <property type="entry name" value="Peripla_BP_4"/>
    <property type="match status" value="1"/>
</dbReference>
<dbReference type="Proteomes" id="UP000318405">
    <property type="component" value="Unassembled WGS sequence"/>
</dbReference>
<dbReference type="OrthoDB" id="9773673at2"/>
<dbReference type="EMBL" id="VLTJ01000010">
    <property type="protein sequence ID" value="TSH97340.1"/>
    <property type="molecule type" value="Genomic_DNA"/>
</dbReference>
<gene>
    <name evidence="6" type="ORF">FOZ76_06325</name>
</gene>
<sequence>MNTARPRGIARVLKACAAPVLALPLVALPAAGLAQQAGAPADLDVNDRLLGLVEPIKAAKPLRLGVTVVHLMDNFYTGIIYGISDEARRSGVEVAQVSVAGNYGDVQQQFAQLEAFRSLGVDYAVLAPAAYSGYDNVLASLAKSGIETLSVGIPTGSKNIAFGVLQDDAEIGRALGEALCADKPQGKKVLQVPGAPGLEWSRLRVEAFQAVAQACGAVLEPAAYKGEMTLQDGLTQTYDQLLRVPDAEYVFTPVSYLGMGAAQAVRQTGRKVKVLTATMVKEEQAMIEDGRMLAVASEPGIIMGRLIVQYAIRANEGLPMPPLAEPTESVPYPHFNVPNVLITKENVGTHPYDVFEYPPQDWKVGATP</sequence>
<evidence type="ECO:0000256" key="3">
    <source>
        <dbReference type="ARBA" id="ARBA00022729"/>
    </source>
</evidence>
<organism evidence="6 7">
    <name type="scientific">Verticiella sediminum</name>
    <dbReference type="NCBI Taxonomy" id="1247510"/>
    <lineage>
        <taxon>Bacteria</taxon>
        <taxon>Pseudomonadati</taxon>
        <taxon>Pseudomonadota</taxon>
        <taxon>Betaproteobacteria</taxon>
        <taxon>Burkholderiales</taxon>
        <taxon>Alcaligenaceae</taxon>
        <taxon>Verticiella</taxon>
    </lineage>
</organism>
<dbReference type="Gene3D" id="3.40.50.2300">
    <property type="match status" value="2"/>
</dbReference>
<evidence type="ECO:0000256" key="4">
    <source>
        <dbReference type="SAM" id="SignalP"/>
    </source>
</evidence>
<evidence type="ECO:0000256" key="1">
    <source>
        <dbReference type="ARBA" id="ARBA00004196"/>
    </source>
</evidence>
<dbReference type="PANTHER" id="PTHR46847:SF1">
    <property type="entry name" value="D-ALLOSE-BINDING PERIPLASMIC PROTEIN-RELATED"/>
    <property type="match status" value="1"/>
</dbReference>
<name>A0A556AWN8_9BURK</name>
<dbReference type="GO" id="GO:0030246">
    <property type="term" value="F:carbohydrate binding"/>
    <property type="evidence" value="ECO:0007669"/>
    <property type="project" value="UniProtKB-ARBA"/>
</dbReference>
<dbReference type="PANTHER" id="PTHR46847">
    <property type="entry name" value="D-ALLOSE-BINDING PERIPLASMIC PROTEIN-RELATED"/>
    <property type="match status" value="1"/>
</dbReference>
<dbReference type="AlphaFoldDB" id="A0A556AWN8"/>
<dbReference type="InterPro" id="IPR025997">
    <property type="entry name" value="SBP_2_dom"/>
</dbReference>
<feature type="signal peptide" evidence="4">
    <location>
        <begin position="1"/>
        <end position="22"/>
    </location>
</feature>
<protein>
    <submittedName>
        <fullName evidence="6">Sugar ABC transporter substrate-binding protein</fullName>
    </submittedName>
</protein>
<keyword evidence="3 4" id="KW-0732">Signal</keyword>
<comment type="subcellular location">
    <subcellularLocation>
        <location evidence="1">Cell envelope</location>
    </subcellularLocation>
</comment>
<reference evidence="6 7" key="1">
    <citation type="submission" date="2019-07" db="EMBL/GenBank/DDBJ databases">
        <title>Qingshengfaniella alkalisoli gen. nov., sp. nov., isolated from saline soil.</title>
        <authorList>
            <person name="Xu L."/>
            <person name="Huang X.-X."/>
            <person name="Sun J.-Q."/>
        </authorList>
    </citation>
    <scope>NUCLEOTIDE SEQUENCE [LARGE SCALE GENOMIC DNA]</scope>
    <source>
        <strain evidence="6 7">DSM 27279</strain>
    </source>
</reference>
<feature type="domain" description="Periplasmic binding protein" evidence="5">
    <location>
        <begin position="66"/>
        <end position="314"/>
    </location>
</feature>
<proteinExistence type="inferred from homology"/>
<accession>A0A556AWN8</accession>
<evidence type="ECO:0000259" key="5">
    <source>
        <dbReference type="Pfam" id="PF13407"/>
    </source>
</evidence>
<comment type="similarity">
    <text evidence="2">Belongs to the bacterial solute-binding protein 2 family.</text>
</comment>
<evidence type="ECO:0000313" key="6">
    <source>
        <dbReference type="EMBL" id="TSH97340.1"/>
    </source>
</evidence>
<evidence type="ECO:0000313" key="7">
    <source>
        <dbReference type="Proteomes" id="UP000318405"/>
    </source>
</evidence>
<dbReference type="SUPFAM" id="SSF53822">
    <property type="entry name" value="Periplasmic binding protein-like I"/>
    <property type="match status" value="1"/>
</dbReference>
<dbReference type="RefSeq" id="WP_143947295.1">
    <property type="nucleotide sequence ID" value="NZ_BAABMB010000001.1"/>
</dbReference>
<dbReference type="GO" id="GO:0030313">
    <property type="term" value="C:cell envelope"/>
    <property type="evidence" value="ECO:0007669"/>
    <property type="project" value="UniProtKB-SubCell"/>
</dbReference>
<feature type="chain" id="PRO_5021771580" evidence="4">
    <location>
        <begin position="23"/>
        <end position="368"/>
    </location>
</feature>
<comment type="caution">
    <text evidence="6">The sequence shown here is derived from an EMBL/GenBank/DDBJ whole genome shotgun (WGS) entry which is preliminary data.</text>
</comment>